<gene>
    <name evidence="3" type="ORF">C0Z20_28195</name>
</gene>
<feature type="domain" description="LA2681-like HEPN" evidence="2">
    <location>
        <begin position="290"/>
        <end position="487"/>
    </location>
</feature>
<dbReference type="InterPro" id="IPR019734">
    <property type="entry name" value="TPR_rpt"/>
</dbReference>
<dbReference type="Pfam" id="PF18733">
    <property type="entry name" value="HEPN_LA2681"/>
    <property type="match status" value="1"/>
</dbReference>
<dbReference type="InterPro" id="IPR040826">
    <property type="entry name" value="HEPN_LA2681"/>
</dbReference>
<keyword evidence="1" id="KW-0802">TPR repeat</keyword>
<dbReference type="EMBL" id="PNYC01000026">
    <property type="protein sequence ID" value="PMS31246.1"/>
    <property type="molecule type" value="Genomic_DNA"/>
</dbReference>
<name>A0A2N7WP84_9BURK</name>
<evidence type="ECO:0000259" key="2">
    <source>
        <dbReference type="Pfam" id="PF18733"/>
    </source>
</evidence>
<evidence type="ECO:0000313" key="3">
    <source>
        <dbReference type="EMBL" id="PMS31246.1"/>
    </source>
</evidence>
<sequence>MPSMQNQFYERSAHLTALLNNDPAEAVKQAREINLDAPEPERFNLMMLRASTLVDGGALTQQKNAIEEGLALFRVLHDRFPTTNIAYNLANGLVAAVGDPPRAPSWLDHLERTAEYRAEARRCFWKVAHDRDVESELRTEAWTNLANQFSNSYRFGEAHDGWLAALEIDPGNGVAASCAAHNLLWLYEQGGCSDLTHVEAVMLAKIAHRHQDRVIQYAGAQAAERITAFASALEDPPSRSPHTDPFIEWVERERLTLAPAVELIDPTLGKLDWLVLPGILERESGAIAIPPPVFSMFNVLKSDFILARDLAWRALDENAWPATARFADTLDYATYGPDASALILAHRTALDLLDKIAVTANHYFELGQPPDKIYFGRLWRGSPDKATGVRPLTEKVEAAIRGGANALYGLVELAEDYDNSAGILRPQKNLRNAGTHRFVVLHDFGDPAQSRQAPEIERHQRELFTQEALRALRVARSAIQMLALSISQHERGMARRTTGIVGSLVVPDHDWIRGRDDGI</sequence>
<dbReference type="RefSeq" id="WP_102607279.1">
    <property type="nucleotide sequence ID" value="NZ_PNYC01000026.1"/>
</dbReference>
<dbReference type="AlphaFoldDB" id="A0A2N7WP84"/>
<protein>
    <recommendedName>
        <fullName evidence="2">LA2681-like HEPN domain-containing protein</fullName>
    </recommendedName>
</protein>
<keyword evidence="4" id="KW-1185">Reference proteome</keyword>
<proteinExistence type="predicted"/>
<dbReference type="PROSITE" id="PS50005">
    <property type="entry name" value="TPR"/>
    <property type="match status" value="1"/>
</dbReference>
<feature type="repeat" description="TPR" evidence="1">
    <location>
        <begin position="139"/>
        <end position="172"/>
    </location>
</feature>
<dbReference type="Proteomes" id="UP000235777">
    <property type="component" value="Unassembled WGS sequence"/>
</dbReference>
<reference evidence="3 4" key="1">
    <citation type="submission" date="2018-01" db="EMBL/GenBank/DDBJ databases">
        <title>Whole genome analyses suggest that Burkholderia sensu lato contains two further novel genera in the rhizoxinica-symbiotica group Mycetohabitans gen. nov., and Trinickia gen. nov.: implications for the evolution of diazotrophy and nodulation in the Burkholderiaceae.</title>
        <authorList>
            <person name="Estrada-de los Santos P."/>
            <person name="Palmer M."/>
            <person name="Chavez-Ramirez B."/>
            <person name="Beukes C."/>
            <person name="Steenkamp E.T."/>
            <person name="Hirsch A.M."/>
            <person name="Manyaka P."/>
            <person name="Maluk M."/>
            <person name="Lafos M."/>
            <person name="Crook M."/>
            <person name="Gross E."/>
            <person name="Simon M.F."/>
            <person name="Bueno dos Reis Junior F."/>
            <person name="Poole P.S."/>
            <person name="Venter S.N."/>
            <person name="James E.K."/>
        </authorList>
    </citation>
    <scope>NUCLEOTIDE SEQUENCE [LARGE SCALE GENOMIC DNA]</scope>
    <source>
        <strain evidence="3 4">JPY 581</strain>
    </source>
</reference>
<organism evidence="3 4">
    <name type="scientific">Trinickia symbiotica</name>
    <dbReference type="NCBI Taxonomy" id="863227"/>
    <lineage>
        <taxon>Bacteria</taxon>
        <taxon>Pseudomonadati</taxon>
        <taxon>Pseudomonadota</taxon>
        <taxon>Betaproteobacteria</taxon>
        <taxon>Burkholderiales</taxon>
        <taxon>Burkholderiaceae</taxon>
        <taxon>Trinickia</taxon>
    </lineage>
</organism>
<comment type="caution">
    <text evidence="3">The sequence shown here is derived from an EMBL/GenBank/DDBJ whole genome shotgun (WGS) entry which is preliminary data.</text>
</comment>
<accession>A0A2N7WP84</accession>
<evidence type="ECO:0000256" key="1">
    <source>
        <dbReference type="PROSITE-ProRule" id="PRU00339"/>
    </source>
</evidence>
<evidence type="ECO:0000313" key="4">
    <source>
        <dbReference type="Proteomes" id="UP000235777"/>
    </source>
</evidence>